<protein>
    <submittedName>
        <fullName evidence="4">Uncharacterized protein</fullName>
    </submittedName>
</protein>
<evidence type="ECO:0000313" key="4">
    <source>
        <dbReference type="WBParaSite" id="MBELARI_LOCUS16867"/>
    </source>
</evidence>
<feature type="region of interest" description="Disordered" evidence="2">
    <location>
        <begin position="24"/>
        <end position="43"/>
    </location>
</feature>
<evidence type="ECO:0000256" key="1">
    <source>
        <dbReference type="SAM" id="Coils"/>
    </source>
</evidence>
<dbReference type="Proteomes" id="UP000887575">
    <property type="component" value="Unassembled WGS sequence"/>
</dbReference>
<reference evidence="4" key="1">
    <citation type="submission" date="2024-02" db="UniProtKB">
        <authorList>
            <consortium name="WormBaseParasite"/>
        </authorList>
    </citation>
    <scope>IDENTIFICATION</scope>
</reference>
<evidence type="ECO:0000256" key="2">
    <source>
        <dbReference type="SAM" id="MobiDB-lite"/>
    </source>
</evidence>
<feature type="coiled-coil region" evidence="1">
    <location>
        <begin position="84"/>
        <end position="111"/>
    </location>
</feature>
<dbReference type="WBParaSite" id="MBELARI_LOCUS16867">
    <property type="protein sequence ID" value="MBELARI_LOCUS16867"/>
    <property type="gene ID" value="MBELARI_LOCUS16867"/>
</dbReference>
<evidence type="ECO:0000313" key="3">
    <source>
        <dbReference type="Proteomes" id="UP000887575"/>
    </source>
</evidence>
<keyword evidence="3" id="KW-1185">Reference proteome</keyword>
<sequence length="205" mass="23890">MIKNEVTTTENPINLLINEEFKAKDRPFSNKAENPGPGVQENQKISTYLGNNSTVKPGEKKIEQKTALDEILRVQPPRQFQSPADEVEKSKEKLKEQLEKYVLALKKVQEDSESDESEEQLVEEQLVEEPLVEEQLVEEQLVEEQLVEEQLVEEQLVEEQLVEEQLVEEQLENSRNPRLRSKGYHRRHIHVKVIDISDESPTKRR</sequence>
<keyword evidence="1" id="KW-0175">Coiled coil</keyword>
<name>A0AAF3ERX2_9BILA</name>
<accession>A0AAF3ERX2</accession>
<proteinExistence type="predicted"/>
<organism evidence="3 4">
    <name type="scientific">Mesorhabditis belari</name>
    <dbReference type="NCBI Taxonomy" id="2138241"/>
    <lineage>
        <taxon>Eukaryota</taxon>
        <taxon>Metazoa</taxon>
        <taxon>Ecdysozoa</taxon>
        <taxon>Nematoda</taxon>
        <taxon>Chromadorea</taxon>
        <taxon>Rhabditida</taxon>
        <taxon>Rhabditina</taxon>
        <taxon>Rhabditomorpha</taxon>
        <taxon>Rhabditoidea</taxon>
        <taxon>Rhabditidae</taxon>
        <taxon>Mesorhabditinae</taxon>
        <taxon>Mesorhabditis</taxon>
    </lineage>
</organism>
<dbReference type="AlphaFoldDB" id="A0AAF3ERX2"/>